<evidence type="ECO:0000256" key="1">
    <source>
        <dbReference type="ARBA" id="ARBA00022448"/>
    </source>
</evidence>
<evidence type="ECO:0000259" key="10">
    <source>
        <dbReference type="PROSITE" id="PS50893"/>
    </source>
</evidence>
<proteinExistence type="predicted"/>
<evidence type="ECO:0000259" key="11">
    <source>
        <dbReference type="PROSITE" id="PS51866"/>
    </source>
</evidence>
<keyword evidence="2" id="KW-1003">Cell membrane</keyword>
<dbReference type="Pfam" id="PF03459">
    <property type="entry name" value="TOBE"/>
    <property type="match status" value="1"/>
</dbReference>
<dbReference type="Pfam" id="PF00005">
    <property type="entry name" value="ABC_tran"/>
    <property type="match status" value="1"/>
</dbReference>
<dbReference type="Gene3D" id="3.40.50.300">
    <property type="entry name" value="P-loop containing nucleotide triphosphate hydrolases"/>
    <property type="match status" value="1"/>
</dbReference>
<keyword evidence="8" id="KW-0472">Membrane</keyword>
<dbReference type="InterPro" id="IPR004606">
    <property type="entry name" value="Mop_domain"/>
</dbReference>
<evidence type="ECO:0000256" key="6">
    <source>
        <dbReference type="ARBA" id="ARBA00022840"/>
    </source>
</evidence>
<keyword evidence="1" id="KW-0813">Transport</keyword>
<dbReference type="PROSITE" id="PS00211">
    <property type="entry name" value="ABC_TRANSPORTER_1"/>
    <property type="match status" value="1"/>
</dbReference>
<sequence>MLDVDISLRRGSFQLQTAFAAPVGITAVFGPSGSGKTTLIDAIAGLIRPDAGRIDLRDTRLFDSAKTINISTQNRQIGYVFQDSRLFPHMSVRKNLLYSTKFGRVPSLDFDHIVDLLGLAAFLDRRPKGLSGGEKQRVAIGRALLSAPKLLLLDEPLSALDRNRRDSILPYIEKMRDDLNLPILYVSHDVSEITRLADMLVLINDGVCLAQGRTEDLMSDPALLPYFGLHQGGSVLIAKIVRHHIDGLTELATDAGSLFVPRIDAVIGTFQRLQIKASDIILSNKPMLGTSALNNLQGVIEDIHMGDGPGVAVAVRCNDIRLIARLTKRSLSSLGFSVGSQCYATFKSTAITATGRAGRR</sequence>
<evidence type="ECO:0000256" key="3">
    <source>
        <dbReference type="ARBA" id="ARBA00022505"/>
    </source>
</evidence>
<dbReference type="NCBIfam" id="TIGR02142">
    <property type="entry name" value="modC_ABC"/>
    <property type="match status" value="1"/>
</dbReference>
<evidence type="ECO:0000256" key="8">
    <source>
        <dbReference type="ARBA" id="ARBA00023136"/>
    </source>
</evidence>
<evidence type="ECO:0000256" key="7">
    <source>
        <dbReference type="ARBA" id="ARBA00022967"/>
    </source>
</evidence>
<feature type="domain" description="Mop" evidence="11">
    <location>
        <begin position="289"/>
        <end position="355"/>
    </location>
</feature>
<dbReference type="InterPro" id="IPR005116">
    <property type="entry name" value="Transp-assoc_OB_typ1"/>
</dbReference>
<keyword evidence="3 9" id="KW-0500">Molybdenum</keyword>
<gene>
    <name evidence="12" type="primary">modC</name>
    <name evidence="12" type="ORF">HRQ87_16245</name>
</gene>
<name>A0ABX2ITW4_9RHOB</name>
<dbReference type="SUPFAM" id="SSF52540">
    <property type="entry name" value="P-loop containing nucleoside triphosphate hydrolases"/>
    <property type="match status" value="1"/>
</dbReference>
<dbReference type="InterPro" id="IPR017871">
    <property type="entry name" value="ABC_transporter-like_CS"/>
</dbReference>
<dbReference type="Proteomes" id="UP000777935">
    <property type="component" value="Unassembled WGS sequence"/>
</dbReference>
<dbReference type="InterPro" id="IPR011868">
    <property type="entry name" value="ModC_ABC_ATP-bd"/>
</dbReference>
<accession>A0ABX2ITW4</accession>
<dbReference type="EMBL" id="JABUFE010000012">
    <property type="protein sequence ID" value="NSX56341.1"/>
    <property type="molecule type" value="Genomic_DNA"/>
</dbReference>
<keyword evidence="13" id="KW-1185">Reference proteome</keyword>
<dbReference type="InterPro" id="IPR003439">
    <property type="entry name" value="ABC_transporter-like_ATP-bd"/>
</dbReference>
<dbReference type="PROSITE" id="PS51866">
    <property type="entry name" value="MOP"/>
    <property type="match status" value="1"/>
</dbReference>
<dbReference type="PROSITE" id="PS50893">
    <property type="entry name" value="ABC_TRANSPORTER_2"/>
    <property type="match status" value="1"/>
</dbReference>
<evidence type="ECO:0000256" key="2">
    <source>
        <dbReference type="ARBA" id="ARBA00022475"/>
    </source>
</evidence>
<evidence type="ECO:0000256" key="9">
    <source>
        <dbReference type="PROSITE-ProRule" id="PRU01213"/>
    </source>
</evidence>
<protein>
    <submittedName>
        <fullName evidence="12">Molybdenum ABC transporter ATP-binding protein</fullName>
    </submittedName>
</protein>
<comment type="caution">
    <text evidence="12">The sequence shown here is derived from an EMBL/GenBank/DDBJ whole genome shotgun (WGS) entry which is preliminary data.</text>
</comment>
<evidence type="ECO:0000313" key="13">
    <source>
        <dbReference type="Proteomes" id="UP000777935"/>
    </source>
</evidence>
<dbReference type="InterPro" id="IPR003593">
    <property type="entry name" value="AAA+_ATPase"/>
</dbReference>
<evidence type="ECO:0000256" key="5">
    <source>
        <dbReference type="ARBA" id="ARBA00022741"/>
    </source>
</evidence>
<keyword evidence="6 12" id="KW-0067">ATP-binding</keyword>
<dbReference type="Gene3D" id="2.40.50.100">
    <property type="match status" value="1"/>
</dbReference>
<keyword evidence="7" id="KW-1278">Translocase</keyword>
<dbReference type="PANTHER" id="PTHR43514">
    <property type="entry name" value="ABC TRANSPORTER I FAMILY MEMBER 10"/>
    <property type="match status" value="1"/>
</dbReference>
<reference evidence="12 13" key="1">
    <citation type="submission" date="2020-06" db="EMBL/GenBank/DDBJ databases">
        <title>Sulfitobacter algicola sp. nov., isolated from green algae.</title>
        <authorList>
            <person name="Wang C."/>
        </authorList>
    </citation>
    <scope>NUCLEOTIDE SEQUENCE [LARGE SCALE GENOMIC DNA]</scope>
    <source>
        <strain evidence="12 13">1151</strain>
    </source>
</reference>
<keyword evidence="4" id="KW-0997">Cell inner membrane</keyword>
<organism evidence="12 13">
    <name type="scientific">Parasulfitobacter algicola</name>
    <dbReference type="NCBI Taxonomy" id="2614809"/>
    <lineage>
        <taxon>Bacteria</taxon>
        <taxon>Pseudomonadati</taxon>
        <taxon>Pseudomonadota</taxon>
        <taxon>Alphaproteobacteria</taxon>
        <taxon>Rhodobacterales</taxon>
        <taxon>Roseobacteraceae</taxon>
        <taxon>Parasulfitobacter</taxon>
    </lineage>
</organism>
<evidence type="ECO:0000256" key="4">
    <source>
        <dbReference type="ARBA" id="ARBA00022519"/>
    </source>
</evidence>
<keyword evidence="5" id="KW-0547">Nucleotide-binding</keyword>
<dbReference type="InterPro" id="IPR027417">
    <property type="entry name" value="P-loop_NTPase"/>
</dbReference>
<dbReference type="InterPro" id="IPR008995">
    <property type="entry name" value="Mo/tungstate-bd_C_term_dom"/>
</dbReference>
<dbReference type="GO" id="GO:0005524">
    <property type="term" value="F:ATP binding"/>
    <property type="evidence" value="ECO:0007669"/>
    <property type="project" value="UniProtKB-KW"/>
</dbReference>
<dbReference type="SMART" id="SM00382">
    <property type="entry name" value="AAA"/>
    <property type="match status" value="1"/>
</dbReference>
<dbReference type="InterPro" id="IPR050334">
    <property type="entry name" value="Molybdenum_import_ModC"/>
</dbReference>
<dbReference type="RefSeq" id="WP_174139497.1">
    <property type="nucleotide sequence ID" value="NZ_JABUFE010000012.1"/>
</dbReference>
<dbReference type="SUPFAM" id="SSF50331">
    <property type="entry name" value="MOP-like"/>
    <property type="match status" value="1"/>
</dbReference>
<feature type="domain" description="ABC transporter" evidence="10">
    <location>
        <begin position="1"/>
        <end position="230"/>
    </location>
</feature>
<evidence type="ECO:0000313" key="12">
    <source>
        <dbReference type="EMBL" id="NSX56341.1"/>
    </source>
</evidence>
<dbReference type="PANTHER" id="PTHR43514:SF4">
    <property type="entry name" value="ABC TRANSPORTER I FAMILY MEMBER 10"/>
    <property type="match status" value="1"/>
</dbReference>